<name>A0AC61NMN2_9BACT</name>
<dbReference type="EMBL" id="CP081303">
    <property type="protein sequence ID" value="QZE13430.1"/>
    <property type="molecule type" value="Genomic_DNA"/>
</dbReference>
<gene>
    <name evidence="1" type="ORF">K4L44_12680</name>
</gene>
<organism evidence="1 2">
    <name type="scientific">Halosquirtibacter laminarini</name>
    <dbReference type="NCBI Taxonomy" id="3374600"/>
    <lineage>
        <taxon>Bacteria</taxon>
        <taxon>Pseudomonadati</taxon>
        <taxon>Bacteroidota</taxon>
        <taxon>Bacteroidia</taxon>
        <taxon>Marinilabiliales</taxon>
        <taxon>Prolixibacteraceae</taxon>
        <taxon>Halosquirtibacter</taxon>
    </lineage>
</organism>
<keyword evidence="2" id="KW-1185">Reference proteome</keyword>
<sequence>MKNKGSDTIASFYEVIPYKTEENKYIDSDPIKQVSCDMSLSFINRVQKHLPNVSITFDEYHIIKLINEAVDRVRWFEYKEEKCLKGLRYLYF</sequence>
<accession>A0AC61NMN2</accession>
<reference evidence="1" key="1">
    <citation type="submission" date="2021-08" db="EMBL/GenBank/DDBJ databases">
        <title>Novel anaerobic bacterium isolated from sea squirt in East Sea, Republic of Korea.</title>
        <authorList>
            <person name="Nguyen T.H."/>
            <person name="Li Z."/>
            <person name="Lee Y.-J."/>
            <person name="Ko J."/>
            <person name="Kim S.-G."/>
        </authorList>
    </citation>
    <scope>NUCLEOTIDE SEQUENCE</scope>
    <source>
        <strain evidence="1">KCTC 25031</strain>
    </source>
</reference>
<dbReference type="Proteomes" id="UP000826212">
    <property type="component" value="Chromosome"/>
</dbReference>
<proteinExistence type="predicted"/>
<protein>
    <submittedName>
        <fullName evidence="1">Transposase</fullName>
    </submittedName>
</protein>
<evidence type="ECO:0000313" key="1">
    <source>
        <dbReference type="EMBL" id="QZE13430.1"/>
    </source>
</evidence>
<evidence type="ECO:0000313" key="2">
    <source>
        <dbReference type="Proteomes" id="UP000826212"/>
    </source>
</evidence>